<dbReference type="GO" id="GO:0032506">
    <property type="term" value="P:cytokinetic process"/>
    <property type="evidence" value="ECO:0007669"/>
    <property type="project" value="TreeGrafter"/>
</dbReference>
<dbReference type="InterPro" id="IPR052521">
    <property type="entry name" value="Cell_div_SPOR-domain"/>
</dbReference>
<proteinExistence type="predicted"/>
<protein>
    <recommendedName>
        <fullName evidence="3">SPOR domain-containing protein</fullName>
    </recommendedName>
</protein>
<keyword evidence="2" id="KW-0472">Membrane</keyword>
<dbReference type="eggNOG" id="COG3147">
    <property type="taxonomic scope" value="Bacteria"/>
</dbReference>
<feature type="region of interest" description="Disordered" evidence="1">
    <location>
        <begin position="89"/>
        <end position="109"/>
    </location>
</feature>
<dbReference type="GO" id="GO:0030428">
    <property type="term" value="C:cell septum"/>
    <property type="evidence" value="ECO:0007669"/>
    <property type="project" value="TreeGrafter"/>
</dbReference>
<sequence>MDEAAKKRLIGAVVLVLLMVIFVPMLFEEPPPAPDQGLRIEAPEESDLQSQATNEVFILPTSPDTDVQSLAADEMAPIDTLMPDEQAAFEAPEPQPAESSPPVEAPAPIEPVAEPTKVDEPAPVAVRPAPTRAPPVVRPGSFVIQIAALSTIDRAAELVSELRRHGFNSFSEKAEVNGKTYFRVRVGPEPNRAAATRLAETLKRETGYQGQVLVQQ</sequence>
<dbReference type="RefSeq" id="WP_015281497.1">
    <property type="nucleotide sequence ID" value="NC_019940.1"/>
</dbReference>
<keyword evidence="2" id="KW-0812">Transmembrane</keyword>
<reference evidence="4 5" key="1">
    <citation type="submission" date="2011-09" db="EMBL/GenBank/DDBJ databases">
        <title>Complete sequence of chromosome of Thioflavicoccus mobilis 8321.</title>
        <authorList>
            <consortium name="US DOE Joint Genome Institute"/>
            <person name="Lucas S."/>
            <person name="Han J."/>
            <person name="Lapidus A."/>
            <person name="Cheng J.-F."/>
            <person name="Goodwin L."/>
            <person name="Pitluck S."/>
            <person name="Peters L."/>
            <person name="Ovchinnikova G."/>
            <person name="Lu M."/>
            <person name="Detter J.C."/>
            <person name="Han C."/>
            <person name="Tapia R."/>
            <person name="Land M."/>
            <person name="Hauser L."/>
            <person name="Kyrpides N."/>
            <person name="Ivanova N."/>
            <person name="Pagani I."/>
            <person name="Vogl K."/>
            <person name="Liu Z."/>
            <person name="Imhoff J."/>
            <person name="Thiel V."/>
            <person name="Frigaard N.-U."/>
            <person name="Bryant D."/>
            <person name="Woyke T."/>
        </authorList>
    </citation>
    <scope>NUCLEOTIDE SEQUENCE [LARGE SCALE GENOMIC DNA]</scope>
    <source>
        <strain evidence="4 5">8321</strain>
    </source>
</reference>
<keyword evidence="2" id="KW-1133">Transmembrane helix</keyword>
<name>L0H157_9GAMM</name>
<keyword evidence="5" id="KW-1185">Reference proteome</keyword>
<dbReference type="InterPro" id="IPR036680">
    <property type="entry name" value="SPOR-like_sf"/>
</dbReference>
<dbReference type="EMBL" id="CP003051">
    <property type="protein sequence ID" value="AGA91365.1"/>
    <property type="molecule type" value="Genomic_DNA"/>
</dbReference>
<evidence type="ECO:0000313" key="5">
    <source>
        <dbReference type="Proteomes" id="UP000010816"/>
    </source>
</evidence>
<feature type="domain" description="SPOR" evidence="3">
    <location>
        <begin position="136"/>
        <end position="215"/>
    </location>
</feature>
<dbReference type="GO" id="GO:0032153">
    <property type="term" value="C:cell division site"/>
    <property type="evidence" value="ECO:0007669"/>
    <property type="project" value="TreeGrafter"/>
</dbReference>
<dbReference type="KEGG" id="tmb:Thimo_2645"/>
<dbReference type="HOGENOM" id="CLU_068683_2_0_6"/>
<dbReference type="Proteomes" id="UP000010816">
    <property type="component" value="Chromosome"/>
</dbReference>
<dbReference type="STRING" id="765912.Thimo_2645"/>
<evidence type="ECO:0000256" key="2">
    <source>
        <dbReference type="SAM" id="Phobius"/>
    </source>
</evidence>
<accession>L0H157</accession>
<organism evidence="4 5">
    <name type="scientific">Thioflavicoccus mobilis 8321</name>
    <dbReference type="NCBI Taxonomy" id="765912"/>
    <lineage>
        <taxon>Bacteria</taxon>
        <taxon>Pseudomonadati</taxon>
        <taxon>Pseudomonadota</taxon>
        <taxon>Gammaproteobacteria</taxon>
        <taxon>Chromatiales</taxon>
        <taxon>Chromatiaceae</taxon>
        <taxon>Thioflavicoccus</taxon>
    </lineage>
</organism>
<feature type="compositionally biased region" description="Low complexity" evidence="1">
    <location>
        <begin position="89"/>
        <end position="102"/>
    </location>
</feature>
<evidence type="ECO:0000313" key="4">
    <source>
        <dbReference type="EMBL" id="AGA91365.1"/>
    </source>
</evidence>
<evidence type="ECO:0000256" key="1">
    <source>
        <dbReference type="SAM" id="MobiDB-lite"/>
    </source>
</evidence>
<dbReference type="PANTHER" id="PTHR38687:SF1">
    <property type="entry name" value="CELL DIVISION PROTEIN DEDD"/>
    <property type="match status" value="1"/>
</dbReference>
<dbReference type="AlphaFoldDB" id="L0H157"/>
<dbReference type="OrthoDB" id="7069135at2"/>
<dbReference type="PROSITE" id="PS51724">
    <property type="entry name" value="SPOR"/>
    <property type="match status" value="1"/>
</dbReference>
<dbReference type="Pfam" id="PF05036">
    <property type="entry name" value="SPOR"/>
    <property type="match status" value="1"/>
</dbReference>
<evidence type="ECO:0000259" key="3">
    <source>
        <dbReference type="PROSITE" id="PS51724"/>
    </source>
</evidence>
<dbReference type="SUPFAM" id="SSF110997">
    <property type="entry name" value="Sporulation related repeat"/>
    <property type="match status" value="1"/>
</dbReference>
<dbReference type="Gene3D" id="3.30.70.1070">
    <property type="entry name" value="Sporulation related repeat"/>
    <property type="match status" value="1"/>
</dbReference>
<dbReference type="PANTHER" id="PTHR38687">
    <property type="entry name" value="CELL DIVISION PROTEIN DEDD-RELATED"/>
    <property type="match status" value="1"/>
</dbReference>
<feature type="transmembrane region" description="Helical" evidence="2">
    <location>
        <begin position="9"/>
        <end position="27"/>
    </location>
</feature>
<gene>
    <name evidence="4" type="ORF">Thimo_2645</name>
</gene>
<dbReference type="GO" id="GO:0042834">
    <property type="term" value="F:peptidoglycan binding"/>
    <property type="evidence" value="ECO:0007669"/>
    <property type="project" value="InterPro"/>
</dbReference>
<dbReference type="InterPro" id="IPR007730">
    <property type="entry name" value="SPOR-like_dom"/>
</dbReference>